<evidence type="ECO:0000313" key="1">
    <source>
        <dbReference type="EMBL" id="KMO69362.1"/>
    </source>
</evidence>
<proteinExistence type="predicted"/>
<organism evidence="1 2">
    <name type="scientific">Mycolicibacterium obuense</name>
    <dbReference type="NCBI Taxonomy" id="1807"/>
    <lineage>
        <taxon>Bacteria</taxon>
        <taxon>Bacillati</taxon>
        <taxon>Actinomycetota</taxon>
        <taxon>Actinomycetes</taxon>
        <taxon>Mycobacteriales</taxon>
        <taxon>Mycobacteriaceae</taxon>
        <taxon>Mycolicibacterium</taxon>
    </lineage>
</organism>
<reference evidence="1 2" key="1">
    <citation type="journal article" date="2015" name="Genome Biol. Evol.">
        <title>Characterization of Three Mycobacterium spp. with Potential Use in Bioremediation by Genome Sequencing and Comparative Genomics.</title>
        <authorList>
            <person name="Das S."/>
            <person name="Pettersson B.M."/>
            <person name="Behra P.R."/>
            <person name="Ramesh M."/>
            <person name="Dasgupta S."/>
            <person name="Bhattacharya A."/>
            <person name="Kirsebom L.A."/>
        </authorList>
    </citation>
    <scope>NUCLEOTIDE SEQUENCE [LARGE SCALE GENOMIC DNA]</scope>
    <source>
        <strain evidence="1 2">DSM 44075</strain>
    </source>
</reference>
<dbReference type="EMBL" id="JYNU01000057">
    <property type="protein sequence ID" value="KMO69362.1"/>
    <property type="molecule type" value="Genomic_DNA"/>
</dbReference>
<dbReference type="PATRIC" id="fig|1807.14.peg.4823"/>
<accession>A0A0J6VID7</accession>
<protein>
    <submittedName>
        <fullName evidence="1">Uncharacterized protein</fullName>
    </submittedName>
</protein>
<name>A0A0J6VID7_9MYCO</name>
<dbReference type="Proteomes" id="UP000036313">
    <property type="component" value="Unassembled WGS sequence"/>
</dbReference>
<evidence type="ECO:0000313" key="2">
    <source>
        <dbReference type="Proteomes" id="UP000036313"/>
    </source>
</evidence>
<gene>
    <name evidence="1" type="ORF">MOBUDSM44075_04788</name>
</gene>
<dbReference type="AlphaFoldDB" id="A0A0J6VID7"/>
<sequence>MGAGALAGAGEDSGAGAWLAMGWRGDALVALAVLVASALLGLGGAPAELGLDTLEADGDWLLKLVPALPEADCGV</sequence>
<comment type="caution">
    <text evidence="1">The sequence shown here is derived from an EMBL/GenBank/DDBJ whole genome shotgun (WGS) entry which is preliminary data.</text>
</comment>